<evidence type="ECO:0000256" key="1">
    <source>
        <dbReference type="SAM" id="Phobius"/>
    </source>
</evidence>
<dbReference type="HOGENOM" id="CLU_2714851_0_0_7"/>
<feature type="transmembrane region" description="Helical" evidence="1">
    <location>
        <begin position="47"/>
        <end position="68"/>
    </location>
</feature>
<gene>
    <name evidence="2" type="ORF">ETSY1_02445</name>
</gene>
<dbReference type="EMBL" id="AZHW01000109">
    <property type="protein sequence ID" value="ETX02757.1"/>
    <property type="molecule type" value="Genomic_DNA"/>
</dbReference>
<proteinExistence type="predicted"/>
<dbReference type="AlphaFoldDB" id="W4LZE5"/>
<reference evidence="2 3" key="1">
    <citation type="journal article" date="2014" name="Nature">
        <title>An environmental bacterial taxon with a large and distinct metabolic repertoire.</title>
        <authorList>
            <person name="Wilson M.C."/>
            <person name="Mori T."/>
            <person name="Ruckert C."/>
            <person name="Uria A.R."/>
            <person name="Helf M.J."/>
            <person name="Takada K."/>
            <person name="Gernert C."/>
            <person name="Steffens U.A."/>
            <person name="Heycke N."/>
            <person name="Schmitt S."/>
            <person name="Rinke C."/>
            <person name="Helfrich E.J."/>
            <person name="Brachmann A.O."/>
            <person name="Gurgui C."/>
            <person name="Wakimoto T."/>
            <person name="Kracht M."/>
            <person name="Crusemann M."/>
            <person name="Hentschel U."/>
            <person name="Abe I."/>
            <person name="Matsunaga S."/>
            <person name="Kalinowski J."/>
            <person name="Takeyama H."/>
            <person name="Piel J."/>
        </authorList>
    </citation>
    <scope>NUCLEOTIDE SEQUENCE [LARGE SCALE GENOMIC DNA]</scope>
    <source>
        <strain evidence="3">TSY1</strain>
    </source>
</reference>
<organism evidence="2 3">
    <name type="scientific">Entotheonella factor</name>
    <dbReference type="NCBI Taxonomy" id="1429438"/>
    <lineage>
        <taxon>Bacteria</taxon>
        <taxon>Pseudomonadati</taxon>
        <taxon>Nitrospinota/Tectimicrobiota group</taxon>
        <taxon>Candidatus Tectimicrobiota</taxon>
        <taxon>Candidatus Entotheonellia</taxon>
        <taxon>Candidatus Entotheonellales</taxon>
        <taxon>Candidatus Entotheonellaceae</taxon>
        <taxon>Candidatus Entotheonella</taxon>
    </lineage>
</organism>
<evidence type="ECO:0000313" key="3">
    <source>
        <dbReference type="Proteomes" id="UP000019141"/>
    </source>
</evidence>
<keyword evidence="1" id="KW-0472">Membrane</keyword>
<accession>W4LZE5</accession>
<sequence>MSKGAVQPLVGFRRVVYWIGRGLQGLGLLLVWWVLLMFAGAAGMWVLLYWSLLAVLVFYVGWACATWVKRGG</sequence>
<keyword evidence="1" id="KW-1133">Transmembrane helix</keyword>
<evidence type="ECO:0000313" key="2">
    <source>
        <dbReference type="EMBL" id="ETX02757.1"/>
    </source>
</evidence>
<comment type="caution">
    <text evidence="2">The sequence shown here is derived from an EMBL/GenBank/DDBJ whole genome shotgun (WGS) entry which is preliminary data.</text>
</comment>
<dbReference type="Proteomes" id="UP000019141">
    <property type="component" value="Unassembled WGS sequence"/>
</dbReference>
<name>W4LZE5_ENTF1</name>
<keyword evidence="1" id="KW-0812">Transmembrane</keyword>
<keyword evidence="3" id="KW-1185">Reference proteome</keyword>
<feature type="transmembrane region" description="Helical" evidence="1">
    <location>
        <begin position="21"/>
        <end position="41"/>
    </location>
</feature>
<protein>
    <submittedName>
        <fullName evidence="2">Uncharacterized protein</fullName>
    </submittedName>
</protein>